<evidence type="ECO:0008006" key="3">
    <source>
        <dbReference type="Google" id="ProtNLM"/>
    </source>
</evidence>
<sequence length="73" mass="8054">MKREAASYDQRRDCSFLAPCGDLEEGPRDGSGVGSSFAAVRTRVEQGSGVWTAQVWRRRERGNGNFDVESDEG</sequence>
<evidence type="ECO:0000313" key="1">
    <source>
        <dbReference type="EMBL" id="KAK9939715.1"/>
    </source>
</evidence>
<evidence type="ECO:0000313" key="2">
    <source>
        <dbReference type="Proteomes" id="UP001457282"/>
    </source>
</evidence>
<name>A0AAW1XUG1_RUBAR</name>
<gene>
    <name evidence="1" type="ORF">M0R45_016404</name>
</gene>
<comment type="caution">
    <text evidence="1">The sequence shown here is derived from an EMBL/GenBank/DDBJ whole genome shotgun (WGS) entry which is preliminary data.</text>
</comment>
<proteinExistence type="predicted"/>
<dbReference type="Proteomes" id="UP001457282">
    <property type="component" value="Unassembled WGS sequence"/>
</dbReference>
<accession>A0AAW1XUG1</accession>
<dbReference type="AlphaFoldDB" id="A0AAW1XUG1"/>
<reference evidence="1 2" key="1">
    <citation type="journal article" date="2023" name="G3 (Bethesda)">
        <title>A chromosome-length genome assembly and annotation of blackberry (Rubus argutus, cv. 'Hillquist').</title>
        <authorList>
            <person name="Bruna T."/>
            <person name="Aryal R."/>
            <person name="Dudchenko O."/>
            <person name="Sargent D.J."/>
            <person name="Mead D."/>
            <person name="Buti M."/>
            <person name="Cavallini A."/>
            <person name="Hytonen T."/>
            <person name="Andres J."/>
            <person name="Pham M."/>
            <person name="Weisz D."/>
            <person name="Mascagni F."/>
            <person name="Usai G."/>
            <person name="Natali L."/>
            <person name="Bassil N."/>
            <person name="Fernandez G.E."/>
            <person name="Lomsadze A."/>
            <person name="Armour M."/>
            <person name="Olukolu B."/>
            <person name="Poorten T."/>
            <person name="Britton C."/>
            <person name="Davik J."/>
            <person name="Ashrafi H."/>
            <person name="Aiden E.L."/>
            <person name="Borodovsky M."/>
            <person name="Worthington M."/>
        </authorList>
    </citation>
    <scope>NUCLEOTIDE SEQUENCE [LARGE SCALE GENOMIC DNA]</scope>
    <source>
        <strain evidence="1">PI 553951</strain>
    </source>
</reference>
<keyword evidence="2" id="KW-1185">Reference proteome</keyword>
<organism evidence="1 2">
    <name type="scientific">Rubus argutus</name>
    <name type="common">Southern blackberry</name>
    <dbReference type="NCBI Taxonomy" id="59490"/>
    <lineage>
        <taxon>Eukaryota</taxon>
        <taxon>Viridiplantae</taxon>
        <taxon>Streptophyta</taxon>
        <taxon>Embryophyta</taxon>
        <taxon>Tracheophyta</taxon>
        <taxon>Spermatophyta</taxon>
        <taxon>Magnoliopsida</taxon>
        <taxon>eudicotyledons</taxon>
        <taxon>Gunneridae</taxon>
        <taxon>Pentapetalae</taxon>
        <taxon>rosids</taxon>
        <taxon>fabids</taxon>
        <taxon>Rosales</taxon>
        <taxon>Rosaceae</taxon>
        <taxon>Rosoideae</taxon>
        <taxon>Rosoideae incertae sedis</taxon>
        <taxon>Rubus</taxon>
    </lineage>
</organism>
<dbReference type="EMBL" id="JBEDUW010000003">
    <property type="protein sequence ID" value="KAK9939715.1"/>
    <property type="molecule type" value="Genomic_DNA"/>
</dbReference>
<protein>
    <recommendedName>
        <fullName evidence="3">MHC class I antigen</fullName>
    </recommendedName>
</protein>